<evidence type="ECO:0000259" key="2">
    <source>
        <dbReference type="Pfam" id="PF07287"/>
    </source>
</evidence>
<protein>
    <recommendedName>
        <fullName evidence="6">DUF1446 domain-containing protein</fullName>
    </recommendedName>
</protein>
<dbReference type="OrthoDB" id="10265871at2759"/>
<dbReference type="Pfam" id="PF07287">
    <property type="entry name" value="AtuA"/>
    <property type="match status" value="1"/>
</dbReference>
<evidence type="ECO:0008006" key="6">
    <source>
        <dbReference type="Google" id="ProtNLM"/>
    </source>
</evidence>
<proteinExistence type="predicted"/>
<gene>
    <name evidence="4" type="ORF">A1O9_06922</name>
</gene>
<feature type="domain" description="AtuA-like ferredoxin-fold" evidence="3">
    <location>
        <begin position="512"/>
        <end position="610"/>
    </location>
</feature>
<evidence type="ECO:0000313" key="4">
    <source>
        <dbReference type="EMBL" id="KEF56732.1"/>
    </source>
</evidence>
<feature type="region of interest" description="Disordered" evidence="1">
    <location>
        <begin position="469"/>
        <end position="494"/>
    </location>
</feature>
<dbReference type="AlphaFoldDB" id="A0A072PAF7"/>
<dbReference type="InterPro" id="IPR056362">
    <property type="entry name" value="AtuA-like_ferredoxin_dom"/>
</dbReference>
<organism evidence="4 5">
    <name type="scientific">Exophiala aquamarina CBS 119918</name>
    <dbReference type="NCBI Taxonomy" id="1182545"/>
    <lineage>
        <taxon>Eukaryota</taxon>
        <taxon>Fungi</taxon>
        <taxon>Dikarya</taxon>
        <taxon>Ascomycota</taxon>
        <taxon>Pezizomycotina</taxon>
        <taxon>Eurotiomycetes</taxon>
        <taxon>Chaetothyriomycetidae</taxon>
        <taxon>Chaetothyriales</taxon>
        <taxon>Herpotrichiellaceae</taxon>
        <taxon>Exophiala</taxon>
    </lineage>
</organism>
<dbReference type="GeneID" id="25281836"/>
<dbReference type="PANTHER" id="PTHR47585">
    <property type="match status" value="1"/>
</dbReference>
<dbReference type="InterPro" id="IPR010839">
    <property type="entry name" value="AtuA_N"/>
</dbReference>
<dbReference type="Pfam" id="PF23544">
    <property type="entry name" value="AtuA_ferredoxin"/>
    <property type="match status" value="1"/>
</dbReference>
<dbReference type="Proteomes" id="UP000027920">
    <property type="component" value="Unassembled WGS sequence"/>
</dbReference>
<comment type="caution">
    <text evidence="4">The sequence shown here is derived from an EMBL/GenBank/DDBJ whole genome shotgun (WGS) entry which is preliminary data.</text>
</comment>
<evidence type="ECO:0000259" key="3">
    <source>
        <dbReference type="Pfam" id="PF23544"/>
    </source>
</evidence>
<accession>A0A072PAF7</accession>
<keyword evidence="5" id="KW-1185">Reference proteome</keyword>
<feature type="domain" description="Acyclic terpene utilisation N-terminal" evidence="2">
    <location>
        <begin position="14"/>
        <end position="468"/>
    </location>
</feature>
<dbReference type="VEuPathDB" id="FungiDB:A1O9_06922"/>
<evidence type="ECO:0000313" key="5">
    <source>
        <dbReference type="Proteomes" id="UP000027920"/>
    </source>
</evidence>
<name>A0A072PAF7_9EURO</name>
<sequence length="622" mass="68395">MATHSARQHPRSPLRVAGASGGVYDRKRAIHDLAKNEDLDFIVGDWMSEASMTLRGADRYGKNEDSLIGKAYEPYFLEQIAPALQYLEHKHIKVCINAGGSDPKGLADAVRDLIAQGGYQLKVGFVTGDDVTHALDEVVQTGHQFVNLNTGQDLADWPFDPISAQCYLGAGGIVAVLEAGADIVVCGRVADASVCVGPAMYWHGWTRDNMDELANTLMVGHIIECSTYATGGYYSGFKELGIHDTDMGYPIAAIDHKGEAIVYMEQGRDGLVSPATITSQLLYEIQGLLYYNSDVTANIENIRVEAIGKNQVRVSGVKGLPPPSTTRLGITAKGGYQAEFHFYLTGLDIKEKFEMVKRQTLATMGDNVKRFSCLKFTIAGTVPEDPDSQDQATVDMRIFAQSREPEVLSAGGLVESDRGSFARYCVENLLQGYPGSTMAIDMRQALGKPFFEYFPTLLPQKFVKQVAHHPDGTSKAIESPKVTAEYPKGTQASSDTVDPVDLTIFGPTTKVPLGYIVMGRSGDKSSNCNVGLFVRHEDEWDWLRTVLSMEKMKELLGKDYKGGRIERCELPNILAVHFHLIDHLERGYTATSGYDCLGKNCCEYIRSRKVDIPNKFLARGRI</sequence>
<dbReference type="PANTHER" id="PTHR47585:SF2">
    <property type="entry name" value="DUF1446 DOMAIN PROTEIN (AFU_ORTHOLOGUE AFUA_6G11420)"/>
    <property type="match status" value="1"/>
</dbReference>
<reference evidence="4 5" key="1">
    <citation type="submission" date="2013-03" db="EMBL/GenBank/DDBJ databases">
        <title>The Genome Sequence of Exophiala aquamarina CBS 119918.</title>
        <authorList>
            <consortium name="The Broad Institute Genomics Platform"/>
            <person name="Cuomo C."/>
            <person name="de Hoog S."/>
            <person name="Gorbushina A."/>
            <person name="Walker B."/>
            <person name="Young S.K."/>
            <person name="Zeng Q."/>
            <person name="Gargeya S."/>
            <person name="Fitzgerald M."/>
            <person name="Haas B."/>
            <person name="Abouelleil A."/>
            <person name="Allen A.W."/>
            <person name="Alvarado L."/>
            <person name="Arachchi H.M."/>
            <person name="Berlin A.M."/>
            <person name="Chapman S.B."/>
            <person name="Gainer-Dewar J."/>
            <person name="Goldberg J."/>
            <person name="Griggs A."/>
            <person name="Gujja S."/>
            <person name="Hansen M."/>
            <person name="Howarth C."/>
            <person name="Imamovic A."/>
            <person name="Ireland A."/>
            <person name="Larimer J."/>
            <person name="McCowan C."/>
            <person name="Murphy C."/>
            <person name="Pearson M."/>
            <person name="Poon T.W."/>
            <person name="Priest M."/>
            <person name="Roberts A."/>
            <person name="Saif S."/>
            <person name="Shea T."/>
            <person name="Sisk P."/>
            <person name="Sykes S."/>
            <person name="Wortman J."/>
            <person name="Nusbaum C."/>
            <person name="Birren B."/>
        </authorList>
    </citation>
    <scope>NUCLEOTIDE SEQUENCE [LARGE SCALE GENOMIC DNA]</scope>
    <source>
        <strain evidence="4 5">CBS 119918</strain>
    </source>
</reference>
<dbReference type="RefSeq" id="XP_013259322.1">
    <property type="nucleotide sequence ID" value="XM_013403868.1"/>
</dbReference>
<evidence type="ECO:0000256" key="1">
    <source>
        <dbReference type="SAM" id="MobiDB-lite"/>
    </source>
</evidence>
<dbReference type="EMBL" id="AMGV01000005">
    <property type="protein sequence ID" value="KEF56732.1"/>
    <property type="molecule type" value="Genomic_DNA"/>
</dbReference>
<dbReference type="HOGENOM" id="CLU_012617_0_1_1"/>